<accession>A0ABS1KPQ0</accession>
<sequence>MFLRGSLIFIFFFLSLALHAQKTHDIMVGGALDIARTDYDSFLKKAQFAAEGHYFFTPQFTGSAGVDYWTDGGASLVLGGRWYPSETFFTRVRGLIGQNDFAVGAGWHVQMDEAWRFEAMGDFYFKGEFAIRIGVMHALNF</sequence>
<reference evidence="2 3" key="1">
    <citation type="submission" date="2021-01" db="EMBL/GenBank/DDBJ databases">
        <title>Chryseolinea sp. Jin1 Genome sequencing and assembly.</title>
        <authorList>
            <person name="Kim I."/>
        </authorList>
    </citation>
    <scope>NUCLEOTIDE SEQUENCE [LARGE SCALE GENOMIC DNA]</scope>
    <source>
        <strain evidence="2 3">Jin1</strain>
    </source>
</reference>
<protein>
    <recommendedName>
        <fullName evidence="4">Acyloxyacyl hydrolase</fullName>
    </recommendedName>
</protein>
<dbReference type="Proteomes" id="UP000613030">
    <property type="component" value="Unassembled WGS sequence"/>
</dbReference>
<proteinExistence type="predicted"/>
<feature type="signal peptide" evidence="1">
    <location>
        <begin position="1"/>
        <end position="20"/>
    </location>
</feature>
<evidence type="ECO:0008006" key="4">
    <source>
        <dbReference type="Google" id="ProtNLM"/>
    </source>
</evidence>
<evidence type="ECO:0000256" key="1">
    <source>
        <dbReference type="SAM" id="SignalP"/>
    </source>
</evidence>
<organism evidence="2 3">
    <name type="scientific">Chryseolinea lacunae</name>
    <dbReference type="NCBI Taxonomy" id="2801331"/>
    <lineage>
        <taxon>Bacteria</taxon>
        <taxon>Pseudomonadati</taxon>
        <taxon>Bacteroidota</taxon>
        <taxon>Cytophagia</taxon>
        <taxon>Cytophagales</taxon>
        <taxon>Fulvivirgaceae</taxon>
        <taxon>Chryseolinea</taxon>
    </lineage>
</organism>
<dbReference type="EMBL" id="JAERRB010000002">
    <property type="protein sequence ID" value="MBL0741207.1"/>
    <property type="molecule type" value="Genomic_DNA"/>
</dbReference>
<feature type="chain" id="PRO_5047052452" description="Acyloxyacyl hydrolase" evidence="1">
    <location>
        <begin position="21"/>
        <end position="141"/>
    </location>
</feature>
<keyword evidence="1" id="KW-0732">Signal</keyword>
<keyword evidence="3" id="KW-1185">Reference proteome</keyword>
<evidence type="ECO:0000313" key="3">
    <source>
        <dbReference type="Proteomes" id="UP000613030"/>
    </source>
</evidence>
<name>A0ABS1KPQ0_9BACT</name>
<dbReference type="RefSeq" id="WP_202008564.1">
    <property type="nucleotide sequence ID" value="NZ_JAERRB010000002.1"/>
</dbReference>
<comment type="caution">
    <text evidence="2">The sequence shown here is derived from an EMBL/GenBank/DDBJ whole genome shotgun (WGS) entry which is preliminary data.</text>
</comment>
<evidence type="ECO:0000313" key="2">
    <source>
        <dbReference type="EMBL" id="MBL0741207.1"/>
    </source>
</evidence>
<gene>
    <name evidence="2" type="ORF">JI741_08245</name>
</gene>